<evidence type="ECO:0000313" key="7">
    <source>
        <dbReference type="EnsemblMetazoa" id="GAUT038360-PA"/>
    </source>
</evidence>
<organism evidence="7 8">
    <name type="scientific">Glossina austeni</name>
    <name type="common">Savannah tsetse fly</name>
    <dbReference type="NCBI Taxonomy" id="7395"/>
    <lineage>
        <taxon>Eukaryota</taxon>
        <taxon>Metazoa</taxon>
        <taxon>Ecdysozoa</taxon>
        <taxon>Arthropoda</taxon>
        <taxon>Hexapoda</taxon>
        <taxon>Insecta</taxon>
        <taxon>Pterygota</taxon>
        <taxon>Neoptera</taxon>
        <taxon>Endopterygota</taxon>
        <taxon>Diptera</taxon>
        <taxon>Brachycera</taxon>
        <taxon>Muscomorpha</taxon>
        <taxon>Hippoboscoidea</taxon>
        <taxon>Glossinidae</taxon>
        <taxon>Glossina</taxon>
    </lineage>
</organism>
<feature type="domain" description="3'-5' exonuclease" evidence="6">
    <location>
        <begin position="69"/>
        <end position="220"/>
    </location>
</feature>
<keyword evidence="5" id="KW-0472">Membrane</keyword>
<feature type="transmembrane region" description="Helical" evidence="5">
    <location>
        <begin position="15"/>
        <end position="33"/>
    </location>
</feature>
<dbReference type="GO" id="GO:0046872">
    <property type="term" value="F:metal ion binding"/>
    <property type="evidence" value="ECO:0007669"/>
    <property type="project" value="UniProtKB-KW"/>
</dbReference>
<evidence type="ECO:0000259" key="6">
    <source>
        <dbReference type="Pfam" id="PF01612"/>
    </source>
</evidence>
<dbReference type="InterPro" id="IPR002562">
    <property type="entry name" value="3'-5'_exonuclease_dom"/>
</dbReference>
<dbReference type="PANTHER" id="PTHR13620:SF104">
    <property type="entry name" value="EXONUCLEASE 3'-5' DOMAIN-CONTAINING PROTEIN 2"/>
    <property type="match status" value="1"/>
</dbReference>
<proteinExistence type="predicted"/>
<dbReference type="InterPro" id="IPR012337">
    <property type="entry name" value="RNaseH-like_sf"/>
</dbReference>
<dbReference type="Proteomes" id="UP000078200">
    <property type="component" value="Unassembled WGS sequence"/>
</dbReference>
<reference evidence="7" key="1">
    <citation type="submission" date="2020-05" db="UniProtKB">
        <authorList>
            <consortium name="EnsemblMetazoa"/>
        </authorList>
    </citation>
    <scope>IDENTIFICATION</scope>
    <source>
        <strain evidence="7">TTRI</strain>
    </source>
</reference>
<dbReference type="SUPFAM" id="SSF53098">
    <property type="entry name" value="Ribonuclease H-like"/>
    <property type="match status" value="1"/>
</dbReference>
<dbReference type="InterPro" id="IPR036397">
    <property type="entry name" value="RNaseH_sf"/>
</dbReference>
<dbReference type="VEuPathDB" id="VectorBase:GAUT038360"/>
<dbReference type="PANTHER" id="PTHR13620">
    <property type="entry name" value="3-5 EXONUCLEASE"/>
    <property type="match status" value="1"/>
</dbReference>
<keyword evidence="3" id="KW-0378">Hydrolase</keyword>
<dbReference type="GO" id="GO:0003676">
    <property type="term" value="F:nucleic acid binding"/>
    <property type="evidence" value="ECO:0007669"/>
    <property type="project" value="InterPro"/>
</dbReference>
<dbReference type="GO" id="GO:0008408">
    <property type="term" value="F:3'-5' exonuclease activity"/>
    <property type="evidence" value="ECO:0007669"/>
    <property type="project" value="InterPro"/>
</dbReference>
<name>A0A1A9VIB0_GLOAU</name>
<keyword evidence="8" id="KW-1185">Reference proteome</keyword>
<dbReference type="CDD" id="cd06141">
    <property type="entry name" value="WRN_exo"/>
    <property type="match status" value="1"/>
</dbReference>
<dbReference type="EnsemblMetazoa" id="GAUT038360-RA">
    <property type="protein sequence ID" value="GAUT038360-PA"/>
    <property type="gene ID" value="GAUT038360"/>
</dbReference>
<accession>A0A1A9VIB0</accession>
<evidence type="ECO:0000313" key="8">
    <source>
        <dbReference type="Proteomes" id="UP000078200"/>
    </source>
</evidence>
<dbReference type="AlphaFoldDB" id="A0A1A9VIB0"/>
<evidence type="ECO:0000256" key="3">
    <source>
        <dbReference type="ARBA" id="ARBA00022801"/>
    </source>
</evidence>
<sequence>MLEIEGNNLTATKTAIVAGAGIGLLFIVIKQLLGYLKRNREDRPPDKIVNTLKRMISHASFCSSSHCSDYVVLGFDCQWITGNNGHKLVALLQLATVKGFCAVFRLPYMEPIPHSLRNILKDENIIKVGVDCVQKAQLLTQTYGVKVASSFDLRYLAAMVRYQPDDLEKLLLSVLSVELKPTRSFHSDCEEKQLIGEQIEFAANNALAAVEIFKNLIQKLQAKASMRFTKADFSEMKPKIGHYFGLHFRKDLVPCPSRSYEAPFEGCFLEAPKGGEILCSVNEPKANWYLQEQLGVKIKSVPFTIRLNFKPPLVVTQFHTSNDILTLCPKCDRVNSANDFIIQQELSEICDAPYSYEQLKKVKMTARQLIYNAGEMSMEKRKSLEALMLAYFKEQKNLSLPMLIEASELNLRVQDCYEHGKRVVEKFRSHYGGLKELEILWRDHFLTRMLPKYLPPFWFWDIDWKYEPRVIEIY</sequence>
<evidence type="ECO:0000256" key="4">
    <source>
        <dbReference type="ARBA" id="ARBA00022839"/>
    </source>
</evidence>
<keyword evidence="5" id="KW-1133">Transmembrane helix</keyword>
<keyword evidence="2" id="KW-0479">Metal-binding</keyword>
<dbReference type="GO" id="GO:0006139">
    <property type="term" value="P:nucleobase-containing compound metabolic process"/>
    <property type="evidence" value="ECO:0007669"/>
    <property type="project" value="InterPro"/>
</dbReference>
<keyword evidence="5" id="KW-0812">Transmembrane</keyword>
<keyword evidence="1" id="KW-0540">Nuclease</keyword>
<dbReference type="InterPro" id="IPR051132">
    <property type="entry name" value="3-5_Exonuclease_domain"/>
</dbReference>
<dbReference type="GO" id="GO:0005634">
    <property type="term" value="C:nucleus"/>
    <property type="evidence" value="ECO:0007669"/>
    <property type="project" value="TreeGrafter"/>
</dbReference>
<keyword evidence="4" id="KW-0269">Exonuclease</keyword>
<evidence type="ECO:0000256" key="5">
    <source>
        <dbReference type="SAM" id="Phobius"/>
    </source>
</evidence>
<evidence type="ECO:0000256" key="1">
    <source>
        <dbReference type="ARBA" id="ARBA00022722"/>
    </source>
</evidence>
<evidence type="ECO:0000256" key="2">
    <source>
        <dbReference type="ARBA" id="ARBA00022723"/>
    </source>
</evidence>
<dbReference type="STRING" id="7395.A0A1A9VIB0"/>
<protein>
    <recommendedName>
        <fullName evidence="6">3'-5' exonuclease domain-containing protein</fullName>
    </recommendedName>
</protein>
<dbReference type="GO" id="GO:0005737">
    <property type="term" value="C:cytoplasm"/>
    <property type="evidence" value="ECO:0007669"/>
    <property type="project" value="TreeGrafter"/>
</dbReference>
<dbReference type="Pfam" id="PF01612">
    <property type="entry name" value="DNA_pol_A_exo1"/>
    <property type="match status" value="1"/>
</dbReference>
<dbReference type="Gene3D" id="3.30.420.10">
    <property type="entry name" value="Ribonuclease H-like superfamily/Ribonuclease H"/>
    <property type="match status" value="1"/>
</dbReference>